<dbReference type="InterPro" id="IPR047574">
    <property type="entry name" value="AD"/>
</dbReference>
<evidence type="ECO:0000259" key="2">
    <source>
        <dbReference type="PROSITE" id="PS52001"/>
    </source>
</evidence>
<organism evidence="3 4">
    <name type="scientific">Aspergillus sclerotialis</name>
    <dbReference type="NCBI Taxonomy" id="2070753"/>
    <lineage>
        <taxon>Eukaryota</taxon>
        <taxon>Fungi</taxon>
        <taxon>Dikarya</taxon>
        <taxon>Ascomycota</taxon>
        <taxon>Pezizomycotina</taxon>
        <taxon>Eurotiomycetes</taxon>
        <taxon>Eurotiomycetidae</taxon>
        <taxon>Eurotiales</taxon>
        <taxon>Aspergillaceae</taxon>
        <taxon>Aspergillus</taxon>
        <taxon>Aspergillus subgen. Polypaecilum</taxon>
    </lineage>
</organism>
<evidence type="ECO:0000256" key="1">
    <source>
        <dbReference type="SAM" id="MobiDB-lite"/>
    </source>
</evidence>
<evidence type="ECO:0000313" key="3">
    <source>
        <dbReference type="EMBL" id="RJE20316.1"/>
    </source>
</evidence>
<sequence length="94" mass="9925">MPARWDKSNIVVADAVSIAPPYHVDDCRPLVEGDVAALSRVRKVLEMERKKIELRTASATFGSSGPFAKSAAAGAGRERGANNPTPPPAQRKGG</sequence>
<reference evidence="4" key="1">
    <citation type="submission" date="2017-02" db="EMBL/GenBank/DDBJ databases">
        <authorList>
            <person name="Tafer H."/>
            <person name="Lopandic K."/>
        </authorList>
    </citation>
    <scope>NUCLEOTIDE SEQUENCE [LARGE SCALE GENOMIC DNA]</scope>
    <source>
        <strain evidence="4">CBS 366.77</strain>
    </source>
</reference>
<dbReference type="STRING" id="2070753.A0A3A2ZBM8"/>
<dbReference type="EMBL" id="MVGC01000318">
    <property type="protein sequence ID" value="RJE20316.1"/>
    <property type="molecule type" value="Genomic_DNA"/>
</dbReference>
<protein>
    <submittedName>
        <fullName evidence="3">Anticodon-binding domain protein</fullName>
    </submittedName>
</protein>
<feature type="compositionally biased region" description="Low complexity" evidence="1">
    <location>
        <begin position="62"/>
        <end position="75"/>
    </location>
</feature>
<dbReference type="Proteomes" id="UP000266188">
    <property type="component" value="Unassembled WGS sequence"/>
</dbReference>
<dbReference type="InterPro" id="IPR039683">
    <property type="entry name" value="Lsm12-like"/>
</dbReference>
<feature type="domain" description="AD" evidence="2">
    <location>
        <begin position="1"/>
        <end position="53"/>
    </location>
</feature>
<feature type="compositionally biased region" description="Pro residues" evidence="1">
    <location>
        <begin position="84"/>
        <end position="94"/>
    </location>
</feature>
<feature type="region of interest" description="Disordered" evidence="1">
    <location>
        <begin position="60"/>
        <end position="94"/>
    </location>
</feature>
<proteinExistence type="predicted"/>
<evidence type="ECO:0000313" key="4">
    <source>
        <dbReference type="Proteomes" id="UP000266188"/>
    </source>
</evidence>
<dbReference type="Pfam" id="PF09793">
    <property type="entry name" value="AD"/>
    <property type="match status" value="1"/>
</dbReference>
<name>A0A3A2ZBM8_9EURO</name>
<dbReference type="PANTHER" id="PTHR13542">
    <property type="entry name" value="LSM12 HOMOLOG"/>
    <property type="match status" value="1"/>
</dbReference>
<accession>A0A3A2ZBM8</accession>
<dbReference type="AlphaFoldDB" id="A0A3A2ZBM8"/>
<gene>
    <name evidence="3" type="ORF">PHISCL_07335</name>
</gene>
<dbReference type="OrthoDB" id="1057137at2759"/>
<comment type="caution">
    <text evidence="3">The sequence shown here is derived from an EMBL/GenBank/DDBJ whole genome shotgun (WGS) entry which is preliminary data.</text>
</comment>
<dbReference type="PROSITE" id="PS52001">
    <property type="entry name" value="AD"/>
    <property type="match status" value="1"/>
</dbReference>
<keyword evidence="4" id="KW-1185">Reference proteome</keyword>
<dbReference type="InterPro" id="IPR019181">
    <property type="entry name" value="LSM12_ABD"/>
</dbReference>